<dbReference type="SUPFAM" id="SSF51905">
    <property type="entry name" value="FAD/NAD(P)-binding domain"/>
    <property type="match status" value="1"/>
</dbReference>
<keyword evidence="4" id="KW-1185">Reference proteome</keyword>
<dbReference type="STRING" id="321339.SAMN05444340_11182"/>
<protein>
    <submittedName>
        <fullName evidence="3">Glycine/D-amino acid oxidase</fullName>
    </submittedName>
</protein>
<dbReference type="Gene3D" id="3.50.50.60">
    <property type="entry name" value="FAD/NAD(P)-binding domain"/>
    <property type="match status" value="1"/>
</dbReference>
<dbReference type="AlphaFoldDB" id="A0A1H3L5K6"/>
<dbReference type="InterPro" id="IPR006076">
    <property type="entry name" value="FAD-dep_OxRdtase"/>
</dbReference>
<name>A0A1H3L5K6_9RHOB</name>
<gene>
    <name evidence="3" type="ORF">SAMN05444340_11182</name>
</gene>
<proteinExistence type="predicted"/>
<dbReference type="PANTHER" id="PTHR13847">
    <property type="entry name" value="SARCOSINE DEHYDROGENASE-RELATED"/>
    <property type="match status" value="1"/>
</dbReference>
<reference evidence="3 4" key="1">
    <citation type="submission" date="2016-10" db="EMBL/GenBank/DDBJ databases">
        <authorList>
            <person name="de Groot N.N."/>
        </authorList>
    </citation>
    <scope>NUCLEOTIDE SEQUENCE [LARGE SCALE GENOMIC DNA]</scope>
    <source>
        <strain evidence="3 4">DSM 26880</strain>
    </source>
</reference>
<dbReference type="EMBL" id="FNPF01000011">
    <property type="protein sequence ID" value="SDY59228.1"/>
    <property type="molecule type" value="Genomic_DNA"/>
</dbReference>
<accession>A0A1H3L5K6</accession>
<sequence>MKRLYEPAAYGPQGNCWWAETVPNDPWPVLETNMRCEVAIIGGGFTGLSAALHLAQDGVDVALLEAEHPGWGASGRNGGFCCLGGAKAPRTLLLRRYGPEGLAEWRTAEVAAVELVDGLLRDHAIDVDRHSEGETLLAHTPKAWARMRADQDAARVDFGIAPTLIPRDGLRENGLGGPWHGAATMPIGFALNPRKYHAGLARAAQKAGALLFQDSAVTRLTRAEGGWRLDTAGGALRANRVLIATNGYTSDDLPDWIAGRTLPVQSSVIVTEPLGEDVLAAQGWTSSQMAYDTRHLLHYFRLMPDRRFLFGMRGGLRVTPRAQAVIARKIRADFARLFPAWQGVRITHEWAGLVCLMARLVPFAGAVPDHPGLFAGLGYHGNGVAMASYTGALMADVVQGRAPRRPWPRAMQSIPPRFPLGRFRRASLWPAYAMGEAFDL</sequence>
<feature type="domain" description="FAD dependent oxidoreductase" evidence="2">
    <location>
        <begin position="38"/>
        <end position="396"/>
    </location>
</feature>
<evidence type="ECO:0000259" key="2">
    <source>
        <dbReference type="Pfam" id="PF01266"/>
    </source>
</evidence>
<dbReference type="Pfam" id="PF01266">
    <property type="entry name" value="DAO"/>
    <property type="match status" value="1"/>
</dbReference>
<dbReference type="Proteomes" id="UP000199286">
    <property type="component" value="Unassembled WGS sequence"/>
</dbReference>
<dbReference type="RefSeq" id="WP_089883983.1">
    <property type="nucleotide sequence ID" value="NZ_FNPF01000011.1"/>
</dbReference>
<dbReference type="OrthoDB" id="9806601at2"/>
<dbReference type="GO" id="GO:0005737">
    <property type="term" value="C:cytoplasm"/>
    <property type="evidence" value="ECO:0007669"/>
    <property type="project" value="TreeGrafter"/>
</dbReference>
<evidence type="ECO:0000313" key="4">
    <source>
        <dbReference type="Proteomes" id="UP000199286"/>
    </source>
</evidence>
<evidence type="ECO:0000313" key="3">
    <source>
        <dbReference type="EMBL" id="SDY59228.1"/>
    </source>
</evidence>
<evidence type="ECO:0000256" key="1">
    <source>
        <dbReference type="ARBA" id="ARBA00023002"/>
    </source>
</evidence>
<keyword evidence="1" id="KW-0560">Oxidoreductase</keyword>
<dbReference type="PANTHER" id="PTHR13847:SF281">
    <property type="entry name" value="FAD DEPENDENT OXIDOREDUCTASE DOMAIN-CONTAINING PROTEIN"/>
    <property type="match status" value="1"/>
</dbReference>
<dbReference type="InterPro" id="IPR036188">
    <property type="entry name" value="FAD/NAD-bd_sf"/>
</dbReference>
<organism evidence="3 4">
    <name type="scientific">Citreimonas salinaria</name>
    <dbReference type="NCBI Taxonomy" id="321339"/>
    <lineage>
        <taxon>Bacteria</taxon>
        <taxon>Pseudomonadati</taxon>
        <taxon>Pseudomonadota</taxon>
        <taxon>Alphaproteobacteria</taxon>
        <taxon>Rhodobacterales</taxon>
        <taxon>Roseobacteraceae</taxon>
        <taxon>Citreimonas</taxon>
    </lineage>
</organism>
<dbReference type="Gene3D" id="3.30.9.10">
    <property type="entry name" value="D-Amino Acid Oxidase, subunit A, domain 2"/>
    <property type="match status" value="1"/>
</dbReference>
<dbReference type="GO" id="GO:0016491">
    <property type="term" value="F:oxidoreductase activity"/>
    <property type="evidence" value="ECO:0007669"/>
    <property type="project" value="UniProtKB-KW"/>
</dbReference>